<dbReference type="GeneID" id="70239258"/>
<dbReference type="PANTHER" id="PTHR12619">
    <property type="entry name" value="RFX TRANSCRIPTION FACTOR FAMILY"/>
    <property type="match status" value="1"/>
</dbReference>
<dbReference type="EMBL" id="JAEUBE010000511">
    <property type="protein sequence ID" value="KAH3660089.1"/>
    <property type="molecule type" value="Genomic_DNA"/>
</dbReference>
<feature type="domain" description="RFX-type winged-helix" evidence="3">
    <location>
        <begin position="222"/>
        <end position="297"/>
    </location>
</feature>
<evidence type="ECO:0000313" key="5">
    <source>
        <dbReference type="Proteomes" id="UP000769157"/>
    </source>
</evidence>
<feature type="compositionally biased region" description="Polar residues" evidence="2">
    <location>
        <begin position="110"/>
        <end position="119"/>
    </location>
</feature>
<dbReference type="Pfam" id="PF25340">
    <property type="entry name" value="BCD_RFX"/>
    <property type="match status" value="1"/>
</dbReference>
<comment type="caution">
    <text evidence="4">The sequence shown here is derived from an EMBL/GenBank/DDBJ whole genome shotgun (WGS) entry which is preliminary data.</text>
</comment>
<accession>A0A9P8NW23</accession>
<keyword evidence="5" id="KW-1185">Reference proteome</keyword>
<dbReference type="AlphaFoldDB" id="A0A9P8NW23"/>
<feature type="compositionally biased region" description="Basic and acidic residues" evidence="2">
    <location>
        <begin position="151"/>
        <end position="162"/>
    </location>
</feature>
<evidence type="ECO:0000256" key="1">
    <source>
        <dbReference type="ARBA" id="ARBA00023125"/>
    </source>
</evidence>
<sequence>MNMHQIPHQLADPRSVLPEVSQQTLAWPPRGNTRQSIFSMAPHTSVNHDPPQTAEQTYKYYQERPPMIIAAPWQYYPVPPYPTYQGLNPFHMVPKPQSKSSDQSQTQTPNQHSTHNNNYSAPSSAATLLSTPSLETLATQSSTATHSKRGLARDNKQSQTNFREKQLVDLAHRMIQVPLEEMAMLIKGSEEKIEKLQSMGLRHARPVRAAESEKKQHRQLLAMVVLLRSVEVKESAVSPRNRIFNSYVELCKEHDIPPISNASLGKLVKLLFPSVKTRRLGIRGFSKYHYCGIKLISDPDCIEVFASPATDSTVQLPPLYDEHEDYSELSIGLNLDPQLFRHFFEINLKYTVPSMNELYQMFPKTDHEKLHGMEQVYSAHCQKLFQYIKFMEVQHLLDEMESLSSQLSIEQKSLLSYSDVVSWILKCDDELYGACIKYLSKTVFQSAPDQVHNQLKNINVKFMDALKSMKLPSHVLKEKELRAAAFLKITSRLSRVILAATNFAGHITHSSIVTNLLSEWKMLTLDTLVDRDIHCEQKRDITSILRTDIVFLFNDLQKLSYHDDNIKDNVVQLLSLHISKIPSKFEGINPRVFLLVSNQVIDSIMRQLSIEVQVGNFSIWWSLSCWLNEFFNFLAEFGGFIRFVSDNSFEETPV</sequence>
<evidence type="ECO:0000256" key="2">
    <source>
        <dbReference type="SAM" id="MobiDB-lite"/>
    </source>
</evidence>
<feature type="region of interest" description="Disordered" evidence="2">
    <location>
        <begin position="137"/>
        <end position="162"/>
    </location>
</feature>
<dbReference type="PANTHER" id="PTHR12619:SF5">
    <property type="entry name" value="TRANSCRIPTION FACTOR RFX4"/>
    <property type="match status" value="1"/>
</dbReference>
<feature type="region of interest" description="Disordered" evidence="2">
    <location>
        <begin position="88"/>
        <end position="125"/>
    </location>
</feature>
<dbReference type="Pfam" id="PF02257">
    <property type="entry name" value="RFX_DNA_binding"/>
    <property type="match status" value="1"/>
</dbReference>
<dbReference type="GO" id="GO:0000978">
    <property type="term" value="F:RNA polymerase II cis-regulatory region sequence-specific DNA binding"/>
    <property type="evidence" value="ECO:0007669"/>
    <property type="project" value="TreeGrafter"/>
</dbReference>
<keyword evidence="1" id="KW-0238">DNA-binding</keyword>
<dbReference type="RefSeq" id="XP_046057800.1">
    <property type="nucleotide sequence ID" value="XM_046208675.1"/>
</dbReference>
<feature type="compositionally biased region" description="Low complexity" evidence="2">
    <location>
        <begin position="94"/>
        <end position="109"/>
    </location>
</feature>
<name>A0A9P8NW23_9ASCO</name>
<dbReference type="InterPro" id="IPR057321">
    <property type="entry name" value="RFX1-4/6/8-like_BCD"/>
</dbReference>
<dbReference type="SUPFAM" id="SSF46785">
    <property type="entry name" value="Winged helix' DNA-binding domain"/>
    <property type="match status" value="1"/>
</dbReference>
<dbReference type="PROSITE" id="PS51526">
    <property type="entry name" value="RFX_DBD"/>
    <property type="match status" value="1"/>
</dbReference>
<evidence type="ECO:0000259" key="3">
    <source>
        <dbReference type="PROSITE" id="PS51526"/>
    </source>
</evidence>
<proteinExistence type="predicted"/>
<dbReference type="InterPro" id="IPR036390">
    <property type="entry name" value="WH_DNA-bd_sf"/>
</dbReference>
<dbReference type="OrthoDB" id="10056949at2759"/>
<dbReference type="Gene3D" id="1.10.10.10">
    <property type="entry name" value="Winged helix-like DNA-binding domain superfamily/Winged helix DNA-binding domain"/>
    <property type="match status" value="1"/>
</dbReference>
<dbReference type="Proteomes" id="UP000769157">
    <property type="component" value="Unassembled WGS sequence"/>
</dbReference>
<organism evidence="4 5">
    <name type="scientific">Ogataea philodendri</name>
    <dbReference type="NCBI Taxonomy" id="1378263"/>
    <lineage>
        <taxon>Eukaryota</taxon>
        <taxon>Fungi</taxon>
        <taxon>Dikarya</taxon>
        <taxon>Ascomycota</taxon>
        <taxon>Saccharomycotina</taxon>
        <taxon>Pichiomycetes</taxon>
        <taxon>Pichiales</taxon>
        <taxon>Pichiaceae</taxon>
        <taxon>Ogataea</taxon>
    </lineage>
</organism>
<dbReference type="InterPro" id="IPR036388">
    <property type="entry name" value="WH-like_DNA-bd_sf"/>
</dbReference>
<gene>
    <name evidence="4" type="ORF">OGAPHI_007294</name>
</gene>
<evidence type="ECO:0000313" key="4">
    <source>
        <dbReference type="EMBL" id="KAH3660089.1"/>
    </source>
</evidence>
<protein>
    <recommendedName>
        <fullName evidence="3">RFX-type winged-helix domain-containing protein</fullName>
    </recommendedName>
</protein>
<reference evidence="4" key="2">
    <citation type="submission" date="2021-01" db="EMBL/GenBank/DDBJ databases">
        <authorList>
            <person name="Schikora-Tamarit M.A."/>
        </authorList>
    </citation>
    <scope>NUCLEOTIDE SEQUENCE</scope>
    <source>
        <strain evidence="4">CBS6075</strain>
    </source>
</reference>
<dbReference type="InterPro" id="IPR039779">
    <property type="entry name" value="RFX-like"/>
</dbReference>
<dbReference type="GO" id="GO:0000981">
    <property type="term" value="F:DNA-binding transcription factor activity, RNA polymerase II-specific"/>
    <property type="evidence" value="ECO:0007669"/>
    <property type="project" value="TreeGrafter"/>
</dbReference>
<dbReference type="InterPro" id="IPR003150">
    <property type="entry name" value="DNA-bd_RFX"/>
</dbReference>
<reference evidence="4" key="1">
    <citation type="journal article" date="2021" name="Open Biol.">
        <title>Shared evolutionary footprints suggest mitochondrial oxidative damage underlies multiple complex I losses in fungi.</title>
        <authorList>
            <person name="Schikora-Tamarit M.A."/>
            <person name="Marcet-Houben M."/>
            <person name="Nosek J."/>
            <person name="Gabaldon T."/>
        </authorList>
    </citation>
    <scope>NUCLEOTIDE SEQUENCE</scope>
    <source>
        <strain evidence="4">CBS6075</strain>
    </source>
</reference>